<accession>A0A372DR14</accession>
<dbReference type="OrthoDB" id="9863382at2"/>
<name>A0A372DR14_9GAMM</name>
<dbReference type="AlphaFoldDB" id="A0A372DR14"/>
<evidence type="ECO:0000256" key="1">
    <source>
        <dbReference type="SAM" id="Phobius"/>
    </source>
</evidence>
<dbReference type="Proteomes" id="UP000262917">
    <property type="component" value="Unassembled WGS sequence"/>
</dbReference>
<evidence type="ECO:0000313" key="2">
    <source>
        <dbReference type="EMBL" id="RFP62015.1"/>
    </source>
</evidence>
<comment type="caution">
    <text evidence="2">The sequence shown here is derived from an EMBL/GenBank/DDBJ whole genome shotgun (WGS) entry which is preliminary data.</text>
</comment>
<dbReference type="EMBL" id="QVPD01000002">
    <property type="protein sequence ID" value="RFP62015.1"/>
    <property type="molecule type" value="Genomic_DNA"/>
</dbReference>
<keyword evidence="1" id="KW-0812">Transmembrane</keyword>
<proteinExistence type="predicted"/>
<reference evidence="2 3" key="1">
    <citation type="submission" date="2018-08" db="EMBL/GenBank/DDBJ databases">
        <title>Lysobacter weifangensis sp. nov., a new member of the family 'Xanthomonadaceae', isolated from soil in a farmland.</title>
        <authorList>
            <person name="Zhao H."/>
        </authorList>
    </citation>
    <scope>NUCLEOTIDE SEQUENCE [LARGE SCALE GENOMIC DNA]</scope>
    <source>
        <strain evidence="2 3">WF-2</strain>
    </source>
</reference>
<feature type="transmembrane region" description="Helical" evidence="1">
    <location>
        <begin position="48"/>
        <end position="67"/>
    </location>
</feature>
<feature type="transmembrane region" description="Helical" evidence="1">
    <location>
        <begin position="104"/>
        <end position="123"/>
    </location>
</feature>
<protein>
    <submittedName>
        <fullName evidence="2">Uncharacterized protein</fullName>
    </submittedName>
</protein>
<sequence length="177" mass="19100">MQPRITSANIERLRAAVDTATRLHRLGLLLFFAACVLVTWPAAQLPAWLPQAGLAATLLAFACKALATRREIRLLRRLGRIMALPYRRAAAGNDHGAWSAIRSYVAASIVLTVAAALAPSMLAALGETLLSNLVAMLCVAALVLQSFDNPQRMHSRILQICRSRLDPHADADDVLAA</sequence>
<keyword evidence="1" id="KW-1133">Transmembrane helix</keyword>
<feature type="transmembrane region" description="Helical" evidence="1">
    <location>
        <begin position="129"/>
        <end position="147"/>
    </location>
</feature>
<keyword evidence="3" id="KW-1185">Reference proteome</keyword>
<gene>
    <name evidence="2" type="ORF">D0Y53_02890</name>
</gene>
<organism evidence="2 3">
    <name type="scientific">Cognatiluteimonas weifangensis</name>
    <dbReference type="NCBI Taxonomy" id="2303539"/>
    <lineage>
        <taxon>Bacteria</taxon>
        <taxon>Pseudomonadati</taxon>
        <taxon>Pseudomonadota</taxon>
        <taxon>Gammaproteobacteria</taxon>
        <taxon>Lysobacterales</taxon>
        <taxon>Lysobacteraceae</taxon>
        <taxon>Cognatiluteimonas</taxon>
    </lineage>
</organism>
<evidence type="ECO:0000313" key="3">
    <source>
        <dbReference type="Proteomes" id="UP000262917"/>
    </source>
</evidence>
<dbReference type="RefSeq" id="WP_117201690.1">
    <property type="nucleotide sequence ID" value="NZ_JBHTBK010000023.1"/>
</dbReference>
<feature type="transmembrane region" description="Helical" evidence="1">
    <location>
        <begin position="23"/>
        <end position="42"/>
    </location>
</feature>
<keyword evidence="1" id="KW-0472">Membrane</keyword>